<dbReference type="EMBL" id="JSAN01000174">
    <property type="protein sequence ID" value="KIC70648.1"/>
    <property type="molecule type" value="Genomic_DNA"/>
</dbReference>
<evidence type="ECO:0000313" key="1">
    <source>
        <dbReference type="EMBL" id="KIC70648.1"/>
    </source>
</evidence>
<gene>
    <name evidence="1" type="ORF">DB44_HF00020</name>
</gene>
<proteinExistence type="predicted"/>
<organism evidence="1 2">
    <name type="scientific">Candidatus Protochlamydia amoebophila</name>
    <dbReference type="NCBI Taxonomy" id="362787"/>
    <lineage>
        <taxon>Bacteria</taxon>
        <taxon>Pseudomonadati</taxon>
        <taxon>Chlamydiota</taxon>
        <taxon>Chlamydiia</taxon>
        <taxon>Parachlamydiales</taxon>
        <taxon>Parachlamydiaceae</taxon>
        <taxon>Candidatus Protochlamydia</taxon>
    </lineage>
</organism>
<reference evidence="1 2" key="1">
    <citation type="journal article" date="2014" name="Mol. Biol. Evol.">
        <title>Massive expansion of Ubiquitination-related gene families within the Chlamydiae.</title>
        <authorList>
            <person name="Domman D."/>
            <person name="Collingro A."/>
            <person name="Lagkouvardos I."/>
            <person name="Gehre L."/>
            <person name="Weinmaier T."/>
            <person name="Rattei T."/>
            <person name="Subtil A."/>
            <person name="Horn M."/>
        </authorList>
    </citation>
    <scope>NUCLEOTIDE SEQUENCE [LARGE SCALE GENOMIC DNA]</scope>
    <source>
        <strain evidence="1 2">EI2</strain>
    </source>
</reference>
<comment type="caution">
    <text evidence="1">The sequence shown here is derived from an EMBL/GenBank/DDBJ whole genome shotgun (WGS) entry which is preliminary data.</text>
</comment>
<name>A0A0C1H6X7_9BACT</name>
<accession>A0A0C1H6X7</accession>
<evidence type="ECO:0000313" key="2">
    <source>
        <dbReference type="Proteomes" id="UP000031465"/>
    </source>
</evidence>
<protein>
    <submittedName>
        <fullName evidence="1">Uncharacterized protein</fullName>
    </submittedName>
</protein>
<dbReference type="Proteomes" id="UP000031465">
    <property type="component" value="Unassembled WGS sequence"/>
</dbReference>
<sequence>MHGVYVGVTTTTITRVHLYQLESTNTTTRERAQVQPMSSFIEGFGIQHVQIVMLYKMRAQVTTVDNGLWL</sequence>
<dbReference type="AlphaFoldDB" id="A0A0C1H6X7"/>